<keyword evidence="3" id="KW-1185">Reference proteome</keyword>
<accession>A0A0F4VMC1</accession>
<keyword evidence="1" id="KW-0812">Transmembrane</keyword>
<feature type="transmembrane region" description="Helical" evidence="1">
    <location>
        <begin position="37"/>
        <end position="56"/>
    </location>
</feature>
<evidence type="ECO:0000313" key="3">
    <source>
        <dbReference type="Proteomes" id="UP000033731"/>
    </source>
</evidence>
<dbReference type="Proteomes" id="UP000033731">
    <property type="component" value="Unassembled WGS sequence"/>
</dbReference>
<sequence length="59" mass="6779">MKIDSFSSCYSVFNDIYVAYLRKKKKRVDITKNEQEVITLIVCIAAIIAVVLFKPLPLE</sequence>
<evidence type="ECO:0000313" key="2">
    <source>
        <dbReference type="EMBL" id="KJZ82638.1"/>
    </source>
</evidence>
<dbReference type="AlphaFoldDB" id="A0A0F4VMC1"/>
<gene>
    <name evidence="2" type="ORF">DJ66_0247</name>
</gene>
<comment type="caution">
    <text evidence="2">The sequence shown here is derived from an EMBL/GenBank/DDBJ whole genome shotgun (WGS) entry which is preliminary data.</text>
</comment>
<proteinExistence type="predicted"/>
<keyword evidence="1" id="KW-0472">Membrane</keyword>
<evidence type="ECO:0000256" key="1">
    <source>
        <dbReference type="SAM" id="Phobius"/>
    </source>
</evidence>
<name>A0A0F4VMC1_9HYPH</name>
<reference evidence="2 3" key="1">
    <citation type="journal article" date="2015" name="Phytopathology">
        <title>Genomes of Candidatus Liberibacter solanacearum haplotype A from New Zealand and the USA suggest significant genome plasticity in the species.</title>
        <authorList>
            <person name="Thompson S.M."/>
            <person name="Johnson C.P."/>
            <person name="Lu A.Y."/>
            <person name="Frampton R.A."/>
            <person name="Sullivan K.L."/>
            <person name="Fiers M.W."/>
            <person name="Crowhurst R.N."/>
            <person name="Pitman A.R."/>
            <person name="Scott I."/>
            <person name="Gudmestad N.C."/>
            <person name="Smith G.R."/>
        </authorList>
    </citation>
    <scope>NUCLEOTIDE SEQUENCE [LARGE SCALE GENOMIC DNA]</scope>
    <source>
        <strain evidence="2 3">LsoNZ1</strain>
    </source>
</reference>
<keyword evidence="1" id="KW-1133">Transmembrane helix</keyword>
<organism evidence="2 3">
    <name type="scientific">Candidatus Liberibacter solanacearum</name>
    <dbReference type="NCBI Taxonomy" id="556287"/>
    <lineage>
        <taxon>Bacteria</taxon>
        <taxon>Pseudomonadati</taxon>
        <taxon>Pseudomonadota</taxon>
        <taxon>Alphaproteobacteria</taxon>
        <taxon>Hyphomicrobiales</taxon>
        <taxon>Rhizobiaceae</taxon>
        <taxon>Liberibacter</taxon>
    </lineage>
</organism>
<dbReference type="EMBL" id="JMTK01000001">
    <property type="protein sequence ID" value="KJZ82638.1"/>
    <property type="molecule type" value="Genomic_DNA"/>
</dbReference>
<dbReference type="PATRIC" id="fig|556287.9.peg.262"/>
<dbReference type="RefSeq" id="WP_152553365.1">
    <property type="nucleotide sequence ID" value="NZ_JMTK01000001.1"/>
</dbReference>
<protein>
    <submittedName>
        <fullName evidence="2">Uncharacterized protein</fullName>
    </submittedName>
</protein>